<keyword evidence="2" id="KW-1185">Reference proteome</keyword>
<dbReference type="SFLD" id="SFLDG01140">
    <property type="entry name" value="C2.B:_Phosphomannomutase_and_P"/>
    <property type="match status" value="1"/>
</dbReference>
<dbReference type="Gene3D" id="3.30.1240.10">
    <property type="match status" value="1"/>
</dbReference>
<dbReference type="InterPro" id="IPR023214">
    <property type="entry name" value="HAD_sf"/>
</dbReference>
<dbReference type="GO" id="GO:0000287">
    <property type="term" value="F:magnesium ion binding"/>
    <property type="evidence" value="ECO:0007669"/>
    <property type="project" value="TreeGrafter"/>
</dbReference>
<dbReference type="NCBIfam" id="TIGR00099">
    <property type="entry name" value="Cof-subfamily"/>
    <property type="match status" value="1"/>
</dbReference>
<dbReference type="SFLD" id="SFLDG01144">
    <property type="entry name" value="C2.B.4:_PGP_Like"/>
    <property type="match status" value="1"/>
</dbReference>
<proteinExistence type="predicted"/>
<comment type="caution">
    <text evidence="1">The sequence shown here is derived from an EMBL/GenBank/DDBJ whole genome shotgun (WGS) entry which is preliminary data.</text>
</comment>
<evidence type="ECO:0000313" key="1">
    <source>
        <dbReference type="EMBL" id="MCZ8538551.1"/>
    </source>
</evidence>
<dbReference type="CDD" id="cd07516">
    <property type="entry name" value="HAD_Pase"/>
    <property type="match status" value="1"/>
</dbReference>
<protein>
    <submittedName>
        <fullName evidence="1">Cof-type HAD-IIB family hydrolase</fullName>
    </submittedName>
</protein>
<dbReference type="InterPro" id="IPR036412">
    <property type="entry name" value="HAD-like_sf"/>
</dbReference>
<evidence type="ECO:0000313" key="2">
    <source>
        <dbReference type="Proteomes" id="UP001152173"/>
    </source>
</evidence>
<dbReference type="SUPFAM" id="SSF56784">
    <property type="entry name" value="HAD-like"/>
    <property type="match status" value="1"/>
</dbReference>
<dbReference type="Gene3D" id="3.40.50.1000">
    <property type="entry name" value="HAD superfamily/HAD-like"/>
    <property type="match status" value="1"/>
</dbReference>
<dbReference type="GO" id="GO:0016791">
    <property type="term" value="F:phosphatase activity"/>
    <property type="evidence" value="ECO:0007669"/>
    <property type="project" value="UniProtKB-ARBA"/>
</dbReference>
<dbReference type="PROSITE" id="PS01229">
    <property type="entry name" value="COF_2"/>
    <property type="match status" value="1"/>
</dbReference>
<accession>A0A9X3LK69</accession>
<dbReference type="PROSITE" id="PS01228">
    <property type="entry name" value="COF_1"/>
    <property type="match status" value="1"/>
</dbReference>
<dbReference type="SFLD" id="SFLDS00003">
    <property type="entry name" value="Haloacid_Dehalogenase"/>
    <property type="match status" value="1"/>
</dbReference>
<dbReference type="Proteomes" id="UP001152173">
    <property type="component" value="Unassembled WGS sequence"/>
</dbReference>
<dbReference type="PANTHER" id="PTHR10000">
    <property type="entry name" value="PHOSPHOSERINE PHOSPHATASE"/>
    <property type="match status" value="1"/>
</dbReference>
<reference evidence="1" key="1">
    <citation type="submission" date="2022-05" db="EMBL/GenBank/DDBJ databases">
        <authorList>
            <person name="Colautti A."/>
            <person name="Iacumin L."/>
        </authorList>
    </citation>
    <scope>NUCLEOTIDE SEQUENCE</scope>
    <source>
        <strain evidence="1">SK 55</strain>
    </source>
</reference>
<dbReference type="GO" id="GO:0005829">
    <property type="term" value="C:cytosol"/>
    <property type="evidence" value="ECO:0007669"/>
    <property type="project" value="TreeGrafter"/>
</dbReference>
<dbReference type="PANTHER" id="PTHR10000:SF8">
    <property type="entry name" value="HAD SUPERFAMILY HYDROLASE-LIKE, TYPE 3"/>
    <property type="match status" value="1"/>
</dbReference>
<dbReference type="AlphaFoldDB" id="A0A9X3LK69"/>
<organism evidence="1 2">
    <name type="scientific">Paenisporosarcina quisquiliarum</name>
    <dbReference type="NCBI Taxonomy" id="365346"/>
    <lineage>
        <taxon>Bacteria</taxon>
        <taxon>Bacillati</taxon>
        <taxon>Bacillota</taxon>
        <taxon>Bacilli</taxon>
        <taxon>Bacillales</taxon>
        <taxon>Caryophanaceae</taxon>
        <taxon>Paenisporosarcina</taxon>
    </lineage>
</organism>
<dbReference type="InterPro" id="IPR000150">
    <property type="entry name" value="Cof"/>
</dbReference>
<gene>
    <name evidence="1" type="ORF">M9R32_15255</name>
</gene>
<dbReference type="EMBL" id="JAMKBJ010000019">
    <property type="protein sequence ID" value="MCZ8538551.1"/>
    <property type="molecule type" value="Genomic_DNA"/>
</dbReference>
<dbReference type="InterPro" id="IPR006379">
    <property type="entry name" value="HAD-SF_hydro_IIB"/>
</dbReference>
<dbReference type="RefSeq" id="WP_269927616.1">
    <property type="nucleotide sequence ID" value="NZ_JAMKBJ010000019.1"/>
</dbReference>
<keyword evidence="1" id="KW-0378">Hydrolase</keyword>
<sequence length="271" mass="29869">MYKLIAIDLDGTLLTDELLISPATVSAIQKAVGIGTIVTIATGRMFPSAKLIAQQLGINVPLITYQGAIIKDINEKEVMYERLIPPDIAQKLVEIASEKNIHLQVYQDDILYSASENEKLITYCEASQVPYQVEPNLIKLAKKGFTKVLFIDEPDYLNALQEELQTLFGERAHIAKSKKHYLEVTHPEANKGSALLHLAKMLGVERSEIIGIGDNHNDLELITTAGLGVAMGNAVMELKDCADYISLSNNEEGVLHVIEKFILEPASVVMK</sequence>
<dbReference type="Pfam" id="PF08282">
    <property type="entry name" value="Hydrolase_3"/>
    <property type="match status" value="1"/>
</dbReference>
<name>A0A9X3LK69_9BACL</name>
<dbReference type="NCBIfam" id="TIGR01484">
    <property type="entry name" value="HAD-SF-IIB"/>
    <property type="match status" value="1"/>
</dbReference>